<feature type="transmembrane region" description="Helical" evidence="1">
    <location>
        <begin position="20"/>
        <end position="38"/>
    </location>
</feature>
<evidence type="ECO:0000256" key="1">
    <source>
        <dbReference type="SAM" id="Phobius"/>
    </source>
</evidence>
<name>A0ABV0B8K7_9SPHN</name>
<accession>A0ABV0B8K7</accession>
<dbReference type="Proteomes" id="UP001427805">
    <property type="component" value="Unassembled WGS sequence"/>
</dbReference>
<evidence type="ECO:0008006" key="4">
    <source>
        <dbReference type="Google" id="ProtNLM"/>
    </source>
</evidence>
<dbReference type="EMBL" id="JBDIZK010000006">
    <property type="protein sequence ID" value="MEN3747908.1"/>
    <property type="molecule type" value="Genomic_DNA"/>
</dbReference>
<keyword evidence="1" id="KW-0812">Transmembrane</keyword>
<proteinExistence type="predicted"/>
<comment type="caution">
    <text evidence="2">The sequence shown here is derived from an EMBL/GenBank/DDBJ whole genome shotgun (WGS) entry which is preliminary data.</text>
</comment>
<gene>
    <name evidence="2" type="ORF">TPR58_12085</name>
</gene>
<sequence>MTNETGRKNRSVSEFAAQNPLALVAGSAALGVIAGALLPRSEKEREVLAPVGQRIAQRTSDTITAAKEAGRAEIEALIPNRESTKEKVTQLIGNVIDASKHKGQVREA</sequence>
<reference evidence="2 3" key="1">
    <citation type="submission" date="2024-05" db="EMBL/GenBank/DDBJ databases">
        <title>Sphingomonas sp. HF-S3 16S ribosomal RNA gene Genome sequencing and assembly.</title>
        <authorList>
            <person name="Lee H."/>
        </authorList>
    </citation>
    <scope>NUCLEOTIDE SEQUENCE [LARGE SCALE GENOMIC DNA]</scope>
    <source>
        <strain evidence="2 3">HF-S3</strain>
    </source>
</reference>
<organism evidence="2 3">
    <name type="scientific">Sphingomonas rustica</name>
    <dbReference type="NCBI Taxonomy" id="3103142"/>
    <lineage>
        <taxon>Bacteria</taxon>
        <taxon>Pseudomonadati</taxon>
        <taxon>Pseudomonadota</taxon>
        <taxon>Alphaproteobacteria</taxon>
        <taxon>Sphingomonadales</taxon>
        <taxon>Sphingomonadaceae</taxon>
        <taxon>Sphingomonas</taxon>
    </lineage>
</organism>
<evidence type="ECO:0000313" key="2">
    <source>
        <dbReference type="EMBL" id="MEN3747908.1"/>
    </source>
</evidence>
<dbReference type="RefSeq" id="WP_346246916.1">
    <property type="nucleotide sequence ID" value="NZ_JBDIZK010000006.1"/>
</dbReference>
<evidence type="ECO:0000313" key="3">
    <source>
        <dbReference type="Proteomes" id="UP001427805"/>
    </source>
</evidence>
<keyword evidence="3" id="KW-1185">Reference proteome</keyword>
<keyword evidence="1" id="KW-0472">Membrane</keyword>
<keyword evidence="1" id="KW-1133">Transmembrane helix</keyword>
<protein>
    <recommendedName>
        <fullName evidence="4">YtxH domain-containing protein</fullName>
    </recommendedName>
</protein>